<keyword evidence="2" id="KW-0732">Signal</keyword>
<organism evidence="3 4">
    <name type="scientific">Neolewinella litorea</name>
    <dbReference type="NCBI Taxonomy" id="2562452"/>
    <lineage>
        <taxon>Bacteria</taxon>
        <taxon>Pseudomonadati</taxon>
        <taxon>Bacteroidota</taxon>
        <taxon>Saprospiria</taxon>
        <taxon>Saprospirales</taxon>
        <taxon>Lewinellaceae</taxon>
        <taxon>Neolewinella</taxon>
    </lineage>
</organism>
<dbReference type="RefSeq" id="WP_136460372.1">
    <property type="nucleotide sequence ID" value="NZ_SRSF01000011.1"/>
</dbReference>
<feature type="region of interest" description="Disordered" evidence="1">
    <location>
        <begin position="74"/>
        <end position="130"/>
    </location>
</feature>
<evidence type="ECO:0000256" key="2">
    <source>
        <dbReference type="SAM" id="SignalP"/>
    </source>
</evidence>
<name>A0A4S4N8M5_9BACT</name>
<evidence type="ECO:0000256" key="1">
    <source>
        <dbReference type="SAM" id="MobiDB-lite"/>
    </source>
</evidence>
<feature type="signal peptide" evidence="2">
    <location>
        <begin position="1"/>
        <end position="22"/>
    </location>
</feature>
<keyword evidence="4" id="KW-1185">Reference proteome</keyword>
<dbReference type="EMBL" id="SRSF01000011">
    <property type="protein sequence ID" value="THH35574.1"/>
    <property type="molecule type" value="Genomic_DNA"/>
</dbReference>
<gene>
    <name evidence="3" type="ORF">E4021_15910</name>
</gene>
<sequence>MRENPLPLLVLFLAVAALPSLAKAQLSPPAPATVTEVEYEDYAKLKRVRARLNHGPHRKNPLAAGRLRVINRTKAATTPARRPLPRTRGHRSNSTFTALHYERREAKARTTGPRYKNRRPTPSAAAGGEG</sequence>
<reference evidence="3 4" key="1">
    <citation type="submission" date="2019-04" db="EMBL/GenBank/DDBJ databases">
        <title>Lewinella litorea sp. nov., isolated from a marine sand.</title>
        <authorList>
            <person name="Yoon J.-H."/>
        </authorList>
    </citation>
    <scope>NUCLEOTIDE SEQUENCE [LARGE SCALE GENOMIC DNA]</scope>
    <source>
        <strain evidence="3 4">HSMS-39</strain>
    </source>
</reference>
<evidence type="ECO:0000313" key="4">
    <source>
        <dbReference type="Proteomes" id="UP000308528"/>
    </source>
</evidence>
<accession>A0A4S4N8M5</accession>
<proteinExistence type="predicted"/>
<feature type="chain" id="PRO_5020928224" evidence="2">
    <location>
        <begin position="23"/>
        <end position="130"/>
    </location>
</feature>
<protein>
    <submittedName>
        <fullName evidence="3">Uncharacterized protein</fullName>
    </submittedName>
</protein>
<comment type="caution">
    <text evidence="3">The sequence shown here is derived from an EMBL/GenBank/DDBJ whole genome shotgun (WGS) entry which is preliminary data.</text>
</comment>
<dbReference type="Proteomes" id="UP000308528">
    <property type="component" value="Unassembled WGS sequence"/>
</dbReference>
<dbReference type="AlphaFoldDB" id="A0A4S4N8M5"/>
<evidence type="ECO:0000313" key="3">
    <source>
        <dbReference type="EMBL" id="THH35574.1"/>
    </source>
</evidence>
<dbReference type="OrthoDB" id="9874658at2"/>